<sequence>MVNKIKDQNTKFFSNADLAKLFFPIAVEQFLEYSLGLANSLMAASVSESAVSAISLVEFVMALFISIFTAIATGGSVVASQYLGNKQSGNAKITANQLVWFSFIFALFIAAVIIVLKDIILDYVFGDIGEQVRHDASHYLVFSAISAPFLAVYAAAAAIFRTMSNAKLPMYIMVAANLLNVLLTAISIYTFHTGILGIAISTLIAKMLACFVIVYLLLDVRLKLHIRKSFIYKFDYEIIKKILNIGVPYGFENSMFYVGRIIVLSLVSLFGTASIAANAVGGTIVMFQVLPGMAIGTGLSVVISRCVGANDFNQAKFYVRKSMISIYIVQLFSTAVILLLLEPLLLVYNLSSEAINLTRQIVWYHGIAMCLIWPLAYTYPTIFRAAGDAKYPMIVNLVCMFACRVILAYVFALTFDLGMIGTWFAMFADWAVKAVLFTIRYLKGTWMKFKAI</sequence>
<evidence type="ECO:0000256" key="10">
    <source>
        <dbReference type="SAM" id="Phobius"/>
    </source>
</evidence>
<evidence type="ECO:0000256" key="8">
    <source>
        <dbReference type="ARBA" id="ARBA00023136"/>
    </source>
</evidence>
<dbReference type="AlphaFoldDB" id="A0A0M4TNA3"/>
<dbReference type="GO" id="GO:0006811">
    <property type="term" value="P:monoatomic ion transport"/>
    <property type="evidence" value="ECO:0007669"/>
    <property type="project" value="UniProtKB-KW"/>
</dbReference>
<keyword evidence="4" id="KW-1003">Cell membrane</keyword>
<dbReference type="NCBIfam" id="TIGR00797">
    <property type="entry name" value="matE"/>
    <property type="match status" value="1"/>
</dbReference>
<dbReference type="CDD" id="cd13137">
    <property type="entry name" value="MATE_NorM_like"/>
    <property type="match status" value="1"/>
</dbReference>
<feature type="transmembrane region" description="Helical" evidence="10">
    <location>
        <begin position="283"/>
        <end position="303"/>
    </location>
</feature>
<evidence type="ECO:0000256" key="9">
    <source>
        <dbReference type="ARBA" id="ARBA00031636"/>
    </source>
</evidence>
<dbReference type="RefSeq" id="WP_054197186.1">
    <property type="nucleotide sequence ID" value="NZ_CABMKQ010000040.1"/>
</dbReference>
<dbReference type="PANTHER" id="PTHR43298">
    <property type="entry name" value="MULTIDRUG RESISTANCE PROTEIN NORM-RELATED"/>
    <property type="match status" value="1"/>
</dbReference>
<dbReference type="GeneID" id="28663300"/>
<name>A0A0M4TNA3_9BACT</name>
<feature type="transmembrane region" description="Helical" evidence="10">
    <location>
        <begin position="257"/>
        <end position="277"/>
    </location>
</feature>
<evidence type="ECO:0000256" key="7">
    <source>
        <dbReference type="ARBA" id="ARBA00023065"/>
    </source>
</evidence>
<dbReference type="PIRSF" id="PIRSF006603">
    <property type="entry name" value="DinF"/>
    <property type="match status" value="1"/>
</dbReference>
<feature type="transmembrane region" description="Helical" evidence="10">
    <location>
        <begin position="168"/>
        <end position="189"/>
    </location>
</feature>
<keyword evidence="8 10" id="KW-0472">Membrane</keyword>
<evidence type="ECO:0000313" key="11">
    <source>
        <dbReference type="EMBL" id="ALF48269.1"/>
    </source>
</evidence>
<dbReference type="GO" id="GO:0005886">
    <property type="term" value="C:plasma membrane"/>
    <property type="evidence" value="ECO:0007669"/>
    <property type="project" value="UniProtKB-SubCell"/>
</dbReference>
<evidence type="ECO:0000256" key="6">
    <source>
        <dbReference type="ARBA" id="ARBA00022989"/>
    </source>
</evidence>
<reference evidence="12" key="1">
    <citation type="submission" date="2015-08" db="EMBL/GenBank/DDBJ databases">
        <title>Comparative genomics of the Campylobacter concisus group.</title>
        <authorList>
            <person name="Miller W.G."/>
            <person name="Yee E."/>
            <person name="Chapman M.H."/>
            <person name="Huynh S."/>
            <person name="Bono J.L."/>
            <person name="On S.L.W."/>
            <person name="St Leger J."/>
            <person name="Foster G."/>
            <person name="Parker C.T."/>
        </authorList>
    </citation>
    <scope>NUCLEOTIDE SEQUENCE [LARGE SCALE GENOMIC DNA]</scope>
    <source>
        <strain evidence="12">ATCC 33237</strain>
    </source>
</reference>
<feature type="transmembrane region" description="Helical" evidence="10">
    <location>
        <begin position="361"/>
        <end position="382"/>
    </location>
</feature>
<dbReference type="EMBL" id="CP012541">
    <property type="protein sequence ID" value="ALF48269.1"/>
    <property type="molecule type" value="Genomic_DNA"/>
</dbReference>
<keyword evidence="3" id="KW-0050">Antiport</keyword>
<comment type="subcellular location">
    <subcellularLocation>
        <location evidence="1">Cell membrane</location>
        <topology evidence="1">Multi-pass membrane protein</topology>
    </subcellularLocation>
</comment>
<evidence type="ECO:0000313" key="12">
    <source>
        <dbReference type="Proteomes" id="UP000066049"/>
    </source>
</evidence>
<dbReference type="Proteomes" id="UP000066049">
    <property type="component" value="Chromosome"/>
</dbReference>
<dbReference type="InterPro" id="IPR050222">
    <property type="entry name" value="MATE_MdtK"/>
</dbReference>
<keyword evidence="6 10" id="KW-1133">Transmembrane helix</keyword>
<dbReference type="GO" id="GO:0042910">
    <property type="term" value="F:xenobiotic transmembrane transporter activity"/>
    <property type="evidence" value="ECO:0007669"/>
    <property type="project" value="InterPro"/>
</dbReference>
<organism evidence="11 12">
    <name type="scientific">Campylobacter concisus</name>
    <dbReference type="NCBI Taxonomy" id="199"/>
    <lineage>
        <taxon>Bacteria</taxon>
        <taxon>Pseudomonadati</taxon>
        <taxon>Campylobacterota</taxon>
        <taxon>Epsilonproteobacteria</taxon>
        <taxon>Campylobacterales</taxon>
        <taxon>Campylobacteraceae</taxon>
        <taxon>Campylobacter</taxon>
    </lineage>
</organism>
<dbReference type="PANTHER" id="PTHR43298:SF2">
    <property type="entry name" value="FMN_FAD EXPORTER YEEO-RELATED"/>
    <property type="match status" value="1"/>
</dbReference>
<keyword evidence="7" id="KW-0406">Ion transport</keyword>
<feature type="transmembrane region" description="Helical" evidence="10">
    <location>
        <begin position="394"/>
        <end position="414"/>
    </location>
</feature>
<feature type="transmembrane region" description="Helical" evidence="10">
    <location>
        <begin position="420"/>
        <end position="442"/>
    </location>
</feature>
<dbReference type="GO" id="GO:0015297">
    <property type="term" value="F:antiporter activity"/>
    <property type="evidence" value="ECO:0007669"/>
    <property type="project" value="UniProtKB-KW"/>
</dbReference>
<dbReference type="Pfam" id="PF01554">
    <property type="entry name" value="MatE"/>
    <property type="match status" value="2"/>
</dbReference>
<keyword evidence="5 10" id="KW-0812">Transmembrane</keyword>
<keyword evidence="2" id="KW-0813">Transport</keyword>
<evidence type="ECO:0000256" key="1">
    <source>
        <dbReference type="ARBA" id="ARBA00004651"/>
    </source>
</evidence>
<feature type="transmembrane region" description="Helical" evidence="10">
    <location>
        <begin position="195"/>
        <end position="218"/>
    </location>
</feature>
<feature type="transmembrane region" description="Helical" evidence="10">
    <location>
        <begin position="98"/>
        <end position="116"/>
    </location>
</feature>
<feature type="transmembrane region" description="Helical" evidence="10">
    <location>
        <begin position="51"/>
        <end position="78"/>
    </location>
</feature>
<evidence type="ECO:0000256" key="4">
    <source>
        <dbReference type="ARBA" id="ARBA00022475"/>
    </source>
</evidence>
<protein>
    <recommendedName>
        <fullName evidence="9">Multidrug-efflux transporter</fullName>
    </recommendedName>
</protein>
<feature type="transmembrane region" description="Helical" evidence="10">
    <location>
        <begin position="324"/>
        <end position="341"/>
    </location>
</feature>
<feature type="transmembrane region" description="Helical" evidence="10">
    <location>
        <begin position="136"/>
        <end position="156"/>
    </location>
</feature>
<evidence type="ECO:0000256" key="5">
    <source>
        <dbReference type="ARBA" id="ARBA00022692"/>
    </source>
</evidence>
<dbReference type="PATRIC" id="fig|199.248.peg.1673"/>
<dbReference type="InterPro" id="IPR048279">
    <property type="entry name" value="MdtK-like"/>
</dbReference>
<evidence type="ECO:0000256" key="3">
    <source>
        <dbReference type="ARBA" id="ARBA00022449"/>
    </source>
</evidence>
<gene>
    <name evidence="11" type="ORF">CCON33237_1621</name>
</gene>
<dbReference type="KEGG" id="ccoc:CCON33237_1621"/>
<dbReference type="InterPro" id="IPR002528">
    <property type="entry name" value="MATE_fam"/>
</dbReference>
<accession>A0A0M4TNA3</accession>
<proteinExistence type="predicted"/>
<evidence type="ECO:0000256" key="2">
    <source>
        <dbReference type="ARBA" id="ARBA00022448"/>
    </source>
</evidence>